<organism evidence="1 2">
    <name type="scientific">Candidula unifasciata</name>
    <dbReference type="NCBI Taxonomy" id="100452"/>
    <lineage>
        <taxon>Eukaryota</taxon>
        <taxon>Metazoa</taxon>
        <taxon>Spiralia</taxon>
        <taxon>Lophotrochozoa</taxon>
        <taxon>Mollusca</taxon>
        <taxon>Gastropoda</taxon>
        <taxon>Heterobranchia</taxon>
        <taxon>Euthyneura</taxon>
        <taxon>Panpulmonata</taxon>
        <taxon>Eupulmonata</taxon>
        <taxon>Stylommatophora</taxon>
        <taxon>Helicina</taxon>
        <taxon>Helicoidea</taxon>
        <taxon>Geomitridae</taxon>
        <taxon>Candidula</taxon>
    </lineage>
</organism>
<dbReference type="EMBL" id="CAJHNH020001791">
    <property type="protein sequence ID" value="CAG5124510.1"/>
    <property type="molecule type" value="Genomic_DNA"/>
</dbReference>
<comment type="caution">
    <text evidence="1">The sequence shown here is derived from an EMBL/GenBank/DDBJ whole genome shotgun (WGS) entry which is preliminary data.</text>
</comment>
<reference evidence="1" key="1">
    <citation type="submission" date="2021-04" db="EMBL/GenBank/DDBJ databases">
        <authorList>
            <consortium name="Molecular Ecology Group"/>
        </authorList>
    </citation>
    <scope>NUCLEOTIDE SEQUENCE</scope>
</reference>
<dbReference type="AlphaFoldDB" id="A0A8S3Z9N0"/>
<dbReference type="Proteomes" id="UP000678393">
    <property type="component" value="Unassembled WGS sequence"/>
</dbReference>
<keyword evidence="2" id="KW-1185">Reference proteome</keyword>
<proteinExistence type="predicted"/>
<evidence type="ECO:0000313" key="1">
    <source>
        <dbReference type="EMBL" id="CAG5124510.1"/>
    </source>
</evidence>
<sequence length="122" mass="13033">TFLQPDSSSASMGLSTNQLHNWSALTSAATEVAGQFSPISPVDGYNTSINSGHALTDNEANVRFYGARMSTNQSSTRGNGSNLFSRSLNSCASVSISNNYSPVAKVTGSEFQTWNRTYASRH</sequence>
<evidence type="ECO:0000313" key="2">
    <source>
        <dbReference type="Proteomes" id="UP000678393"/>
    </source>
</evidence>
<gene>
    <name evidence="1" type="ORF">CUNI_LOCUS10068</name>
</gene>
<name>A0A8S3Z9N0_9EUPU</name>
<protein>
    <submittedName>
        <fullName evidence="1">Uncharacterized protein</fullName>
    </submittedName>
</protein>
<feature type="non-terminal residue" evidence="1">
    <location>
        <position position="1"/>
    </location>
</feature>
<accession>A0A8S3Z9N0</accession>